<name>A0A0F9B569_9ZZZZ</name>
<dbReference type="PANTHER" id="PTHR30332">
    <property type="entry name" value="PROBABLE GENERAL SECRETION PATHWAY PROTEIN D"/>
    <property type="match status" value="1"/>
</dbReference>
<feature type="domain" description="NolW-like" evidence="4">
    <location>
        <begin position="394"/>
        <end position="468"/>
    </location>
</feature>
<evidence type="ECO:0000313" key="5">
    <source>
        <dbReference type="EMBL" id="KKL16795.1"/>
    </source>
</evidence>
<comment type="caution">
    <text evidence="5">The sequence shown here is derived from an EMBL/GenBank/DDBJ whole genome shotgun (WGS) entry which is preliminary data.</text>
</comment>
<dbReference type="InterPro" id="IPR038591">
    <property type="entry name" value="NolW-like_sf"/>
</dbReference>
<evidence type="ECO:0000259" key="4">
    <source>
        <dbReference type="Pfam" id="PF03958"/>
    </source>
</evidence>
<feature type="domain" description="NolW-like" evidence="4">
    <location>
        <begin position="7"/>
        <end position="46"/>
    </location>
</feature>
<gene>
    <name evidence="5" type="ORF">LCGC14_2491990</name>
</gene>
<dbReference type="Pfam" id="PF03958">
    <property type="entry name" value="Secretin_N"/>
    <property type="match status" value="5"/>
</dbReference>
<feature type="non-terminal residue" evidence="5">
    <location>
        <position position="1"/>
    </location>
</feature>
<organism evidence="5">
    <name type="scientific">marine sediment metagenome</name>
    <dbReference type="NCBI Taxonomy" id="412755"/>
    <lineage>
        <taxon>unclassified sequences</taxon>
        <taxon>metagenomes</taxon>
        <taxon>ecological metagenomes</taxon>
    </lineage>
</organism>
<dbReference type="PANTHER" id="PTHR30332:SF24">
    <property type="entry name" value="SECRETIN GSPD-RELATED"/>
    <property type="match status" value="1"/>
</dbReference>
<sequence>STSGQALVSGVNVTADARTNALIIAGSEESVALTMLLVAELDRQPASEFTEVKVFKLEHADAGRMAGLVEQVFAEQPAGAPGVAGARTYVTRLRIAREKDRPLSGKIARSHPTLVVRADAPANLLVVVARTDLMAIVVEMVKQMDVPGAGALNVVRLYPLKNADATRMAQVIGGLYTGANANLIRPEDRPTITIDTRTNTMVVASSEKTYAVIDALLRKLDSKLPIDLRDIRLVQLVNADAASLAPTLQQMMDARVQRQQSLGVGDAEALRMIIVPDARSNYLIVGGSAEGHKLVADLAKRLDDAPPALSGQIQLIALTNANAGTLGLTLTNLFNQRYAAARTPEVARQRPIILPDLRTNLLLVAANQDDSRVIKALVGKLDSKPVNPAVELVVIPMKHNDAGAVGPMIQRVFADRLQAMTPPGQQVAPQDVVSVEAEGLSNALVISASKDNLVMIRALLAKVDVAPPTETGVVRMYPLKHADVSRVASMLQSLVSQGLYKP</sequence>
<reference evidence="5" key="1">
    <citation type="journal article" date="2015" name="Nature">
        <title>Complex archaea that bridge the gap between prokaryotes and eukaryotes.</title>
        <authorList>
            <person name="Spang A."/>
            <person name="Saw J.H."/>
            <person name="Jorgensen S.L."/>
            <person name="Zaremba-Niedzwiedzka K."/>
            <person name="Martijn J."/>
            <person name="Lind A.E."/>
            <person name="van Eijk R."/>
            <person name="Schleper C."/>
            <person name="Guy L."/>
            <person name="Ettema T.J."/>
        </authorList>
    </citation>
    <scope>NUCLEOTIDE SEQUENCE</scope>
</reference>
<dbReference type="GO" id="GO:0009306">
    <property type="term" value="P:protein secretion"/>
    <property type="evidence" value="ECO:0007669"/>
    <property type="project" value="TreeGrafter"/>
</dbReference>
<feature type="domain" description="NolW-like" evidence="4">
    <location>
        <begin position="232"/>
        <end position="307"/>
    </location>
</feature>
<dbReference type="EMBL" id="LAZR01039524">
    <property type="protein sequence ID" value="KKL16795.1"/>
    <property type="molecule type" value="Genomic_DNA"/>
</dbReference>
<evidence type="ECO:0000256" key="3">
    <source>
        <dbReference type="ARBA" id="ARBA00023136"/>
    </source>
</evidence>
<dbReference type="InterPro" id="IPR005644">
    <property type="entry name" value="NolW-like"/>
</dbReference>
<evidence type="ECO:0000256" key="1">
    <source>
        <dbReference type="ARBA" id="ARBA00004370"/>
    </source>
</evidence>
<comment type="subcellular location">
    <subcellularLocation>
        <location evidence="1">Membrane</location>
    </subcellularLocation>
</comment>
<dbReference type="Gene3D" id="3.30.1370.120">
    <property type="match status" value="6"/>
</dbReference>
<evidence type="ECO:0000256" key="2">
    <source>
        <dbReference type="ARBA" id="ARBA00022729"/>
    </source>
</evidence>
<dbReference type="AlphaFoldDB" id="A0A0F9B569"/>
<keyword evidence="2" id="KW-0732">Signal</keyword>
<accession>A0A0F9B569</accession>
<keyword evidence="3" id="KW-0472">Membrane</keyword>
<dbReference type="GO" id="GO:0016020">
    <property type="term" value="C:membrane"/>
    <property type="evidence" value="ECO:0007669"/>
    <property type="project" value="UniProtKB-SubCell"/>
</dbReference>
<feature type="domain" description="NolW-like" evidence="4">
    <location>
        <begin position="52"/>
        <end position="149"/>
    </location>
</feature>
<feature type="domain" description="NolW-like" evidence="4">
    <location>
        <begin position="155"/>
        <end position="222"/>
    </location>
</feature>
<feature type="non-terminal residue" evidence="5">
    <location>
        <position position="502"/>
    </location>
</feature>
<proteinExistence type="predicted"/>
<protein>
    <recommendedName>
        <fullName evidence="4">NolW-like domain-containing protein</fullName>
    </recommendedName>
</protein>
<dbReference type="GO" id="GO:0015627">
    <property type="term" value="C:type II protein secretion system complex"/>
    <property type="evidence" value="ECO:0007669"/>
    <property type="project" value="TreeGrafter"/>
</dbReference>
<dbReference type="InterPro" id="IPR050810">
    <property type="entry name" value="Bact_Secretion_Sys_Channel"/>
</dbReference>